<dbReference type="AlphaFoldDB" id="A0A3D9Q0I2"/>
<accession>A0A3D9Q0I2</accession>
<feature type="domain" description="Gfo/Idh/MocA-like oxidoreductase N-terminal" evidence="1">
    <location>
        <begin position="4"/>
        <end position="121"/>
    </location>
</feature>
<dbReference type="SUPFAM" id="SSF55347">
    <property type="entry name" value="Glyceraldehyde-3-phosphate dehydrogenase-like, C-terminal domain"/>
    <property type="match status" value="1"/>
</dbReference>
<dbReference type="Gene3D" id="3.40.50.720">
    <property type="entry name" value="NAD(P)-binding Rossmann-like Domain"/>
    <property type="match status" value="1"/>
</dbReference>
<dbReference type="GO" id="GO:0000166">
    <property type="term" value="F:nucleotide binding"/>
    <property type="evidence" value="ECO:0007669"/>
    <property type="project" value="InterPro"/>
</dbReference>
<evidence type="ECO:0000259" key="1">
    <source>
        <dbReference type="Pfam" id="PF01408"/>
    </source>
</evidence>
<dbReference type="Gene3D" id="3.30.360.10">
    <property type="entry name" value="Dihydrodipicolinate Reductase, domain 2"/>
    <property type="match status" value="1"/>
</dbReference>
<feature type="domain" description="GFO/IDH/MocA-like oxidoreductase" evidence="2">
    <location>
        <begin position="140"/>
        <end position="249"/>
    </location>
</feature>
<dbReference type="InterPro" id="IPR036291">
    <property type="entry name" value="NAD(P)-bd_dom_sf"/>
</dbReference>
<gene>
    <name evidence="3" type="ORF">A8990_1687</name>
</gene>
<dbReference type="Pfam" id="PF22725">
    <property type="entry name" value="GFO_IDH_MocA_C3"/>
    <property type="match status" value="1"/>
</dbReference>
<dbReference type="EMBL" id="QTTN01000068">
    <property type="protein sequence ID" value="REE55436.1"/>
    <property type="molecule type" value="Genomic_DNA"/>
</dbReference>
<proteinExistence type="predicted"/>
<evidence type="ECO:0000313" key="3">
    <source>
        <dbReference type="EMBL" id="REE55436.1"/>
    </source>
</evidence>
<keyword evidence="4" id="KW-1185">Reference proteome</keyword>
<name>A0A3D9Q0I2_9BACL</name>
<dbReference type="PANTHER" id="PTHR43054:SF1">
    <property type="entry name" value="SCYLLO-INOSITOL 2-DEHYDROGENASE (NADP(+)) IOLU"/>
    <property type="match status" value="1"/>
</dbReference>
<dbReference type="Proteomes" id="UP000256304">
    <property type="component" value="Unassembled WGS sequence"/>
</dbReference>
<comment type="caution">
    <text evidence="3">The sequence shown here is derived from an EMBL/GenBank/DDBJ whole genome shotgun (WGS) entry which is preliminary data.</text>
</comment>
<evidence type="ECO:0000313" key="4">
    <source>
        <dbReference type="Proteomes" id="UP000256304"/>
    </source>
</evidence>
<sequence>MSMIRFGVIGTNWITDQFIEAARTVEGFTLTAVYSRTQEQADTFAAKHSVPFTFTNLADMAASEELDAVYIASPTSFHAEQAMLLMRGGKHVLVEKPAASNASELEQMIDTAKQHDVVFMEALKSTLLPGFGAVKDNLPKLGTIRRYFASYCQYSSRYDAYKNGTVLNAFKPEFSNGALMDLGVYCIYPMVVLFGAPEEIAANGIMLESGVDGQGGLIAKYAGMNATIMYSKIANSSLLAEIQGEEGTMTIDSINIPQHVQIRYRDGRIEDLSKPDDRPTMSYEAEQFMQLIRTGERQSPVNTHANSLAVMKVLDEARRQQGLVFPADLK</sequence>
<dbReference type="Pfam" id="PF01408">
    <property type="entry name" value="GFO_IDH_MocA"/>
    <property type="match status" value="1"/>
</dbReference>
<dbReference type="InterPro" id="IPR000683">
    <property type="entry name" value="Gfo/Idh/MocA-like_OxRdtase_N"/>
</dbReference>
<dbReference type="InterPro" id="IPR055170">
    <property type="entry name" value="GFO_IDH_MocA-like_dom"/>
</dbReference>
<dbReference type="PANTHER" id="PTHR43054">
    <property type="match status" value="1"/>
</dbReference>
<evidence type="ECO:0000259" key="2">
    <source>
        <dbReference type="Pfam" id="PF22725"/>
    </source>
</evidence>
<reference evidence="3 4" key="1">
    <citation type="submission" date="2018-08" db="EMBL/GenBank/DDBJ databases">
        <title>Genomic Encyclopedia of Type Strains, Phase III (KMG-III): the genomes of soil and plant-associated and newly described type strains.</title>
        <authorList>
            <person name="Whitman W."/>
        </authorList>
    </citation>
    <scope>NUCLEOTIDE SEQUENCE [LARGE SCALE GENOMIC DNA]</scope>
    <source>
        <strain evidence="3 4">CGMCC 1.10966</strain>
    </source>
</reference>
<protein>
    <submittedName>
        <fullName evidence="3">Putative dehydrogenase</fullName>
    </submittedName>
</protein>
<dbReference type="SUPFAM" id="SSF51735">
    <property type="entry name" value="NAD(P)-binding Rossmann-fold domains"/>
    <property type="match status" value="1"/>
</dbReference>
<organism evidence="3 4">
    <name type="scientific">Paenibacillus taihuensis</name>
    <dbReference type="NCBI Taxonomy" id="1156355"/>
    <lineage>
        <taxon>Bacteria</taxon>
        <taxon>Bacillati</taxon>
        <taxon>Bacillota</taxon>
        <taxon>Bacilli</taxon>
        <taxon>Bacillales</taxon>
        <taxon>Paenibacillaceae</taxon>
        <taxon>Paenibacillus</taxon>
    </lineage>
</organism>